<comment type="similarity">
    <text evidence="2">Belongs to the CSC1 (TC 1.A.17) family.</text>
</comment>
<protein>
    <recommendedName>
        <fullName evidence="15">DUF221-domain-containing protein</fullName>
    </recommendedName>
</protein>
<dbReference type="Pfam" id="PF13967">
    <property type="entry name" value="RSN1_TM"/>
    <property type="match status" value="1"/>
</dbReference>
<evidence type="ECO:0000256" key="2">
    <source>
        <dbReference type="ARBA" id="ARBA00007779"/>
    </source>
</evidence>
<evidence type="ECO:0000259" key="12">
    <source>
        <dbReference type="Pfam" id="PF14703"/>
    </source>
</evidence>
<evidence type="ECO:0000256" key="8">
    <source>
        <dbReference type="SAM" id="Phobius"/>
    </source>
</evidence>
<dbReference type="PANTHER" id="PTHR13018:SF143">
    <property type="entry name" value="CSC1_OSCA1-LIKE 7TM REGION DOMAIN-CONTAINING PROTEIN"/>
    <property type="match status" value="1"/>
</dbReference>
<evidence type="ECO:0000259" key="11">
    <source>
        <dbReference type="Pfam" id="PF13967"/>
    </source>
</evidence>
<evidence type="ECO:0000256" key="5">
    <source>
        <dbReference type="ARBA" id="ARBA00022989"/>
    </source>
</evidence>
<keyword evidence="5 8" id="KW-1133">Transmembrane helix</keyword>
<organism evidence="13 14">
    <name type="scientific">Hohenbuehelia grisea</name>
    <dbReference type="NCBI Taxonomy" id="104357"/>
    <lineage>
        <taxon>Eukaryota</taxon>
        <taxon>Fungi</taxon>
        <taxon>Dikarya</taxon>
        <taxon>Basidiomycota</taxon>
        <taxon>Agaricomycotina</taxon>
        <taxon>Agaricomycetes</taxon>
        <taxon>Agaricomycetidae</taxon>
        <taxon>Agaricales</taxon>
        <taxon>Pleurotineae</taxon>
        <taxon>Pleurotaceae</taxon>
        <taxon>Hohenbuehelia</taxon>
    </lineage>
</organism>
<proteinExistence type="inferred from homology"/>
<feature type="compositionally biased region" description="Low complexity" evidence="7">
    <location>
        <begin position="891"/>
        <end position="901"/>
    </location>
</feature>
<evidence type="ECO:0000256" key="6">
    <source>
        <dbReference type="ARBA" id="ARBA00023136"/>
    </source>
</evidence>
<reference evidence="14" key="1">
    <citation type="submission" date="2024-06" db="EMBL/GenBank/DDBJ databases">
        <title>Multi-omics analyses provide insights into the biosynthesis of the anticancer antibiotic pleurotin in Hohenbuehelia grisea.</title>
        <authorList>
            <person name="Weaver J.A."/>
            <person name="Alberti F."/>
        </authorList>
    </citation>
    <scope>NUCLEOTIDE SEQUENCE [LARGE SCALE GENOMIC DNA]</scope>
    <source>
        <strain evidence="14">T-177</strain>
    </source>
</reference>
<feature type="transmembrane region" description="Helical" evidence="8">
    <location>
        <begin position="467"/>
        <end position="487"/>
    </location>
</feature>
<keyword evidence="6 8" id="KW-0472">Membrane</keyword>
<name>A0ABR3ITD5_9AGAR</name>
<feature type="transmembrane region" description="Helical" evidence="8">
    <location>
        <begin position="620"/>
        <end position="644"/>
    </location>
</feature>
<feature type="domain" description="CSC1/OSCA1-like cytosolic" evidence="12">
    <location>
        <begin position="193"/>
        <end position="401"/>
    </location>
</feature>
<feature type="transmembrane region" description="Helical" evidence="8">
    <location>
        <begin position="98"/>
        <end position="118"/>
    </location>
</feature>
<evidence type="ECO:0000259" key="10">
    <source>
        <dbReference type="Pfam" id="PF12621"/>
    </source>
</evidence>
<dbReference type="Pfam" id="PF14703">
    <property type="entry name" value="PHM7_cyt"/>
    <property type="match status" value="1"/>
</dbReference>
<feature type="transmembrane region" description="Helical" evidence="8">
    <location>
        <begin position="507"/>
        <end position="529"/>
    </location>
</feature>
<feature type="region of interest" description="Disordered" evidence="7">
    <location>
        <begin position="961"/>
        <end position="986"/>
    </location>
</feature>
<dbReference type="PANTHER" id="PTHR13018">
    <property type="entry name" value="PROBABLE MEMBRANE PROTEIN DUF221-RELATED"/>
    <property type="match status" value="1"/>
</dbReference>
<feature type="compositionally biased region" description="Basic and acidic residues" evidence="7">
    <location>
        <begin position="789"/>
        <end position="808"/>
    </location>
</feature>
<dbReference type="Proteomes" id="UP001556367">
    <property type="component" value="Unassembled WGS sequence"/>
</dbReference>
<dbReference type="EMBL" id="JASNQZ010000015">
    <property type="protein sequence ID" value="KAL0946485.1"/>
    <property type="molecule type" value="Genomic_DNA"/>
</dbReference>
<evidence type="ECO:0000256" key="4">
    <source>
        <dbReference type="ARBA" id="ARBA00022692"/>
    </source>
</evidence>
<feature type="domain" description="CSC1/OSCA1-like N-terminal transmembrane" evidence="11">
    <location>
        <begin position="19"/>
        <end position="170"/>
    </location>
</feature>
<keyword evidence="4 8" id="KW-0812">Transmembrane</keyword>
<feature type="domain" description="10TM putative phosphate transporter extracellular tail" evidence="10">
    <location>
        <begin position="899"/>
        <end position="977"/>
    </location>
</feature>
<feature type="transmembrane region" description="Helical" evidence="8">
    <location>
        <begin position="20"/>
        <end position="41"/>
    </location>
</feature>
<evidence type="ECO:0000256" key="3">
    <source>
        <dbReference type="ARBA" id="ARBA00022448"/>
    </source>
</evidence>
<feature type="transmembrane region" description="Helical" evidence="8">
    <location>
        <begin position="549"/>
        <end position="578"/>
    </location>
</feature>
<feature type="region of interest" description="Disordered" evidence="7">
    <location>
        <begin position="788"/>
        <end position="919"/>
    </location>
</feature>
<feature type="transmembrane region" description="Helical" evidence="8">
    <location>
        <begin position="696"/>
        <end position="719"/>
    </location>
</feature>
<dbReference type="InterPro" id="IPR003864">
    <property type="entry name" value="CSC1/OSCA1-like_7TM"/>
</dbReference>
<evidence type="ECO:0000259" key="9">
    <source>
        <dbReference type="Pfam" id="PF02714"/>
    </source>
</evidence>
<comment type="subcellular location">
    <subcellularLocation>
        <location evidence="1">Membrane</location>
        <topology evidence="1">Multi-pass membrane protein</topology>
    </subcellularLocation>
</comment>
<evidence type="ECO:0000256" key="1">
    <source>
        <dbReference type="ARBA" id="ARBA00004141"/>
    </source>
</evidence>
<feature type="domain" description="CSC1/OSCA1-like 7TM region" evidence="9">
    <location>
        <begin position="414"/>
        <end position="687"/>
    </location>
</feature>
<feature type="transmembrane region" description="Helical" evidence="8">
    <location>
        <begin position="149"/>
        <end position="167"/>
    </location>
</feature>
<dbReference type="Pfam" id="PF02714">
    <property type="entry name" value="RSN1_7TM"/>
    <property type="match status" value="1"/>
</dbReference>
<feature type="transmembrane region" description="Helical" evidence="8">
    <location>
        <begin position="417"/>
        <end position="437"/>
    </location>
</feature>
<dbReference type="Pfam" id="PF12621">
    <property type="entry name" value="PHM7_ext"/>
    <property type="match status" value="1"/>
</dbReference>
<evidence type="ECO:0000256" key="7">
    <source>
        <dbReference type="SAM" id="MobiDB-lite"/>
    </source>
</evidence>
<evidence type="ECO:0000313" key="13">
    <source>
        <dbReference type="EMBL" id="KAL0946485.1"/>
    </source>
</evidence>
<accession>A0ABR3ITD5</accession>
<dbReference type="InterPro" id="IPR022257">
    <property type="entry name" value="PHM7_ext"/>
</dbReference>
<dbReference type="InterPro" id="IPR027815">
    <property type="entry name" value="CSC1/OSCA1-like_cyt"/>
</dbReference>
<feature type="compositionally biased region" description="Acidic residues" evidence="7">
    <location>
        <begin position="902"/>
        <end position="916"/>
    </location>
</feature>
<keyword evidence="3" id="KW-0813">Transport</keyword>
<keyword evidence="14" id="KW-1185">Reference proteome</keyword>
<comment type="caution">
    <text evidence="13">The sequence shown here is derived from an EMBL/GenBank/DDBJ whole genome shotgun (WGS) entry which is preliminary data.</text>
</comment>
<dbReference type="InterPro" id="IPR032880">
    <property type="entry name" value="CSC1/OSCA1-like_N"/>
</dbReference>
<feature type="transmembrane region" description="Helical" evidence="8">
    <location>
        <begin position="664"/>
        <end position="689"/>
    </location>
</feature>
<sequence length="986" mass="111069">MSIDPNKVKSGDTNSAATAFVTALVTNAALLTVEVGIFLILKTRLYRIYSPRTYLPPPDKRADKLPSGPWRWIPAVINSPLPDIIHKNGLDAYMFMRYLRMLMITFLIFTVITFPIIMPIDAVGINTGREGLDRITWSNLADSPEQTRFAAHVVTAYILTFIVIYMIRREMLHFVHMRHQFLLSKSHSRLPQARTVLVTAIPDELGNEHDLRTFASFTPGGVDRVWLYRDTKILNELFEARVDACNHLESATASLLRDATLAWRAKQKQHKKEQKLLRKKNDVEKDHHKIEELDMPPPTHELLDELVPRNKRPTHRTGLLGMVGKKVDTVEWCMEEISRLNNEIKDGREHIVKGKFLGSAFIRCNLQMGAHVLAQCVSYHEPLAMYDKWMEAHPKDIVWRNLDDGALEMRSRYVTSWMATIGLIIAWAFPVAFVGTLSNVGDLCAKVHWLAWICTSPKIVRGLIQGVLPPALLAALFALLPFILRGLAWYECIPRYSLMSVSVYKRFYFFLVIHGFLIVTLTSGITQAIEDILENPTQTVSNLAKELPGASIFFLTYMVTQGLAGAGMALIQLAPLVLHYIRKWFLGRTPRQAYNVTFIMPSADFGTILPRLSLLATIGFAYSVLSPLINLLAFCTYVMFYITWKFLFTQVFDQPDECETGGMYFPMAVSNLFVGLYVKQVCMACLFFLKIKIARIPSLIGGIFMILLALLTLSAQLFIRKSFDPISHYIPMSLATKKMAKRYEHNRKKRLGLAVEEDEEIDMFSRDRLRSVRRQIKSFPKALVSEALDTIKGRPSHDQTRTSHDGKSLKGKKKVEVFDVPPTNDETGAATGVESHRLDGAPDLFRQPSHASSKKSKKSDKSQKSKSTKHTASAEHLGSAPSKSSKDKLPHFAPAAAAAIADDSDSDSDEEDDDFDEHAFDHPSTYVEQAWIWVPKDALGLSAVLVEDYIAAGVHASHDGAKMNEKGEVDVDRNPPDEAWEGGHDR</sequence>
<evidence type="ECO:0000313" key="14">
    <source>
        <dbReference type="Proteomes" id="UP001556367"/>
    </source>
</evidence>
<gene>
    <name evidence="13" type="ORF">HGRIS_012702</name>
</gene>
<evidence type="ECO:0008006" key="15">
    <source>
        <dbReference type="Google" id="ProtNLM"/>
    </source>
</evidence>
<dbReference type="InterPro" id="IPR045122">
    <property type="entry name" value="Csc1-like"/>
</dbReference>
<feature type="compositionally biased region" description="Basic residues" evidence="7">
    <location>
        <begin position="852"/>
        <end position="869"/>
    </location>
</feature>